<proteinExistence type="predicted"/>
<evidence type="ECO:0000313" key="5">
    <source>
        <dbReference type="Proteomes" id="UP000254100"/>
    </source>
</evidence>
<dbReference type="EMBL" id="UHDT01000001">
    <property type="protein sequence ID" value="SUM57972.1"/>
    <property type="molecule type" value="Genomic_DNA"/>
</dbReference>
<protein>
    <submittedName>
        <fullName evidence="2">Membrane protein</fullName>
    </submittedName>
</protein>
<evidence type="ECO:0000313" key="4">
    <source>
        <dbReference type="Proteomes" id="UP000032366"/>
    </source>
</evidence>
<keyword evidence="1" id="KW-0812">Transmembrane</keyword>
<sequence>MVMILRTLLFPIDNGMGSGLNGDGYSAEYDVWTGKVTWRHATKETISKQQQLTFTLLMVSSVLSPLTVAGLLMLTRYFPILDIDLSSKIDRYAPIILGIVLFLAFEALMLAIRVRDPIAKEEPSLERQHDYFVNMFDFAIRKNIGGDRVKIPYLGTYLATTVTLLCVPLFYYEYLNPEALSNYTYGYLSILIPTSFLVSLIPNLLWNLILKHIIYIKLIRKTKELQNE</sequence>
<dbReference type="EMBL" id="JXWY01000042">
    <property type="protein sequence ID" value="KIX90507.1"/>
    <property type="molecule type" value="Genomic_DNA"/>
</dbReference>
<dbReference type="STRING" id="569857.TP70_07395"/>
<dbReference type="RefSeq" id="WP_044360672.1">
    <property type="nucleotide sequence ID" value="NZ_JXWY01000042.1"/>
</dbReference>
<dbReference type="AlphaFoldDB" id="A0A0D6XPF5"/>
<evidence type="ECO:0000313" key="2">
    <source>
        <dbReference type="EMBL" id="KIX90507.1"/>
    </source>
</evidence>
<feature type="transmembrane region" description="Helical" evidence="1">
    <location>
        <begin position="92"/>
        <end position="112"/>
    </location>
</feature>
<keyword evidence="1" id="KW-0472">Membrane</keyword>
<keyword evidence="4" id="KW-1185">Reference proteome</keyword>
<keyword evidence="1" id="KW-1133">Transmembrane helix</keyword>
<feature type="transmembrane region" description="Helical" evidence="1">
    <location>
        <begin position="184"/>
        <end position="210"/>
    </location>
</feature>
<name>A0A0D6XPF5_9STAP</name>
<gene>
    <name evidence="3" type="ORF">NCTC13832_01702</name>
    <name evidence="2" type="ORF">TP70_07395</name>
</gene>
<reference evidence="3 5" key="2">
    <citation type="submission" date="2018-06" db="EMBL/GenBank/DDBJ databases">
        <authorList>
            <consortium name="Pathogen Informatics"/>
            <person name="Doyle S."/>
        </authorList>
    </citation>
    <scope>NUCLEOTIDE SEQUENCE [LARGE SCALE GENOMIC DNA]</scope>
    <source>
        <strain evidence="3 5">NCTC13832</strain>
    </source>
</reference>
<feature type="transmembrane region" description="Helical" evidence="1">
    <location>
        <begin position="151"/>
        <end position="172"/>
    </location>
</feature>
<dbReference type="Proteomes" id="UP000032366">
    <property type="component" value="Unassembled WGS sequence"/>
</dbReference>
<reference evidence="2 4" key="1">
    <citation type="submission" date="2015-01" db="EMBL/GenBank/DDBJ databases">
        <authorList>
            <person name="Guo J."/>
        </authorList>
    </citation>
    <scope>NUCLEOTIDE SEQUENCE [LARGE SCALE GENOMIC DNA]</scope>
    <source>
        <strain evidence="2 4">DSM 22147</strain>
    </source>
</reference>
<organism evidence="3 5">
    <name type="scientific">Staphylococcus microti</name>
    <dbReference type="NCBI Taxonomy" id="569857"/>
    <lineage>
        <taxon>Bacteria</taxon>
        <taxon>Bacillati</taxon>
        <taxon>Bacillota</taxon>
        <taxon>Bacilli</taxon>
        <taxon>Bacillales</taxon>
        <taxon>Staphylococcaceae</taxon>
        <taxon>Staphylococcus</taxon>
    </lineage>
</organism>
<feature type="transmembrane region" description="Helical" evidence="1">
    <location>
        <begin position="52"/>
        <end position="72"/>
    </location>
</feature>
<evidence type="ECO:0000313" key="3">
    <source>
        <dbReference type="EMBL" id="SUM57972.1"/>
    </source>
</evidence>
<dbReference type="OrthoDB" id="2224231at2"/>
<dbReference type="Proteomes" id="UP000254100">
    <property type="component" value="Unassembled WGS sequence"/>
</dbReference>
<accession>A0A0D6XPF5</accession>
<evidence type="ECO:0000256" key="1">
    <source>
        <dbReference type="SAM" id="Phobius"/>
    </source>
</evidence>